<dbReference type="GO" id="GO:0004848">
    <property type="term" value="F:ureidoglycolate hydrolase activity"/>
    <property type="evidence" value="ECO:0007669"/>
    <property type="project" value="InterPro"/>
</dbReference>
<proteinExistence type="predicted"/>
<reference evidence="5 6" key="1">
    <citation type="submission" date="2016-10" db="EMBL/GenBank/DDBJ databases">
        <authorList>
            <person name="de Groot N.N."/>
        </authorList>
    </citation>
    <scope>NUCLEOTIDE SEQUENCE [LARGE SCALE GENOMIC DNA]</scope>
    <source>
        <strain evidence="5 6">DSM 15345</strain>
    </source>
</reference>
<keyword evidence="2" id="KW-0659">Purine metabolism</keyword>
<dbReference type="Pfam" id="PF04115">
    <property type="entry name" value="Ureidogly_lyase"/>
    <property type="match status" value="1"/>
</dbReference>
<dbReference type="PANTHER" id="PTHR21221:SF1">
    <property type="entry name" value="UREIDOGLYCOLATE LYASE"/>
    <property type="match status" value="1"/>
</dbReference>
<gene>
    <name evidence="5" type="ORF">SAMN05444370_103400</name>
</gene>
<dbReference type="OrthoDB" id="9804602at2"/>
<dbReference type="GO" id="GO:0050385">
    <property type="term" value="F:ureidoglycolate lyase activity"/>
    <property type="evidence" value="ECO:0007669"/>
    <property type="project" value="UniProtKB-EC"/>
</dbReference>
<dbReference type="PIRSF" id="PIRSF017306">
    <property type="entry name" value="Ureidogly_hydro"/>
    <property type="match status" value="1"/>
</dbReference>
<dbReference type="RefSeq" id="WP_093251111.1">
    <property type="nucleotide sequence ID" value="NZ_FNQM01000003.1"/>
</dbReference>
<protein>
    <submittedName>
        <fullName evidence="5">Ureidoglycolate lyase</fullName>
    </submittedName>
</protein>
<dbReference type="GO" id="GO:0006144">
    <property type="term" value="P:purine nucleobase metabolic process"/>
    <property type="evidence" value="ECO:0007669"/>
    <property type="project" value="UniProtKB-KW"/>
</dbReference>
<evidence type="ECO:0000256" key="2">
    <source>
        <dbReference type="ARBA" id="ARBA00022631"/>
    </source>
</evidence>
<evidence type="ECO:0000313" key="6">
    <source>
        <dbReference type="Proteomes" id="UP000198703"/>
    </source>
</evidence>
<evidence type="ECO:0000256" key="3">
    <source>
        <dbReference type="ARBA" id="ARBA00023239"/>
    </source>
</evidence>
<dbReference type="InterPro" id="IPR011051">
    <property type="entry name" value="RmlC_Cupin_sf"/>
</dbReference>
<dbReference type="AlphaFoldDB" id="A0A1H3Z6M2"/>
<dbReference type="Gene3D" id="2.60.120.480">
    <property type="entry name" value="Ureidoglycolate hydrolase"/>
    <property type="match status" value="1"/>
</dbReference>
<dbReference type="CDD" id="cd20298">
    <property type="entry name" value="cupin_UAH"/>
    <property type="match status" value="1"/>
</dbReference>
<dbReference type="SUPFAM" id="SSF51182">
    <property type="entry name" value="RmlC-like cupins"/>
    <property type="match status" value="1"/>
</dbReference>
<dbReference type="GO" id="GO:0000256">
    <property type="term" value="P:allantoin catabolic process"/>
    <property type="evidence" value="ECO:0007669"/>
    <property type="project" value="InterPro"/>
</dbReference>
<name>A0A1H3Z6M2_9RHOB</name>
<dbReference type="STRING" id="89524.SAMN05444370_103400"/>
<dbReference type="InterPro" id="IPR047233">
    <property type="entry name" value="UAH_cupin"/>
</dbReference>
<comment type="subunit">
    <text evidence="1">Homodimer.</text>
</comment>
<evidence type="ECO:0000313" key="5">
    <source>
        <dbReference type="EMBL" id="SEA18932.1"/>
    </source>
</evidence>
<evidence type="ECO:0000256" key="1">
    <source>
        <dbReference type="ARBA" id="ARBA00011738"/>
    </source>
</evidence>
<dbReference type="PANTHER" id="PTHR21221">
    <property type="entry name" value="UREIDOGLYCOLATE HYDROLASE"/>
    <property type="match status" value="1"/>
</dbReference>
<dbReference type="Proteomes" id="UP000198703">
    <property type="component" value="Unassembled WGS sequence"/>
</dbReference>
<keyword evidence="6" id="KW-1185">Reference proteome</keyword>
<evidence type="ECO:0000256" key="4">
    <source>
        <dbReference type="ARBA" id="ARBA00047684"/>
    </source>
</evidence>
<keyword evidence="3 5" id="KW-0456">Lyase</keyword>
<organism evidence="5 6">
    <name type="scientific">Rubrimonas cliftonensis</name>
    <dbReference type="NCBI Taxonomy" id="89524"/>
    <lineage>
        <taxon>Bacteria</taxon>
        <taxon>Pseudomonadati</taxon>
        <taxon>Pseudomonadota</taxon>
        <taxon>Alphaproteobacteria</taxon>
        <taxon>Rhodobacterales</taxon>
        <taxon>Paracoccaceae</taxon>
        <taxon>Rubrimonas</taxon>
    </lineage>
</organism>
<comment type="catalytic activity">
    <reaction evidence="4">
        <text>(S)-ureidoglycolate = urea + glyoxylate</text>
        <dbReference type="Rhea" id="RHEA:11304"/>
        <dbReference type="ChEBI" id="CHEBI:16199"/>
        <dbReference type="ChEBI" id="CHEBI:36655"/>
        <dbReference type="ChEBI" id="CHEBI:57296"/>
        <dbReference type="EC" id="4.3.2.3"/>
    </reaction>
</comment>
<dbReference type="InterPro" id="IPR007247">
    <property type="entry name" value="Ureidogly_lyase"/>
</dbReference>
<dbReference type="InterPro" id="IPR024060">
    <property type="entry name" value="Ureidoglycolate_lyase_dom_sf"/>
</dbReference>
<sequence>MRPPPGSIRTRPLAEFAFSAFGEIIVTPGAVRLPINDGRCVRHHALAEVDVDDSPVISVFESEAVAFPYALTLLERHPLGSQAFVPLGPDRWMIVVAPDEKGVPGMPMAFIVPPGVGVNLRRGVWHAPLTPLDQPARFLVVDRGGADNLQEHKLPEPLTVIEAI</sequence>
<accession>A0A1H3Z6M2</accession>
<dbReference type="EMBL" id="FNQM01000003">
    <property type="protein sequence ID" value="SEA18932.1"/>
    <property type="molecule type" value="Genomic_DNA"/>
</dbReference>